<keyword evidence="4 13" id="KW-0662">Pyridine nucleotide biosynthesis</keyword>
<feature type="compositionally biased region" description="Basic and acidic residues" evidence="14">
    <location>
        <begin position="278"/>
        <end position="289"/>
    </location>
</feature>
<dbReference type="GO" id="GO:0000309">
    <property type="term" value="F:nicotinamide-nucleotide adenylyltransferase activity"/>
    <property type="evidence" value="ECO:0007669"/>
    <property type="project" value="UniProtKB-EC"/>
</dbReference>
<keyword evidence="17" id="KW-1185">Reference proteome</keyword>
<dbReference type="GO" id="GO:0004515">
    <property type="term" value="F:nicotinate-nucleotide adenylyltransferase activity"/>
    <property type="evidence" value="ECO:0007669"/>
    <property type="project" value="UniProtKB-EC"/>
</dbReference>
<comment type="caution">
    <text evidence="16">The sequence shown here is derived from an EMBL/GenBank/DDBJ whole genome shotgun (WGS) entry which is preliminary data.</text>
</comment>
<evidence type="ECO:0000256" key="14">
    <source>
        <dbReference type="SAM" id="MobiDB-lite"/>
    </source>
</evidence>
<sequence>MSQTQEVAQNGVGDALPLAGYEFPTQRLKKVLSDSGRTPLVLVACGSFSPITYLHLRIFEMALDWVRYNTEFEVVGGYLSPVGDAYKKAGLASADHRIRMCDLAVEDSSWISVDRWEPIHKEYLPTAKVLDHFDHELNEVRGGIEDYSGQKRKIKVALLAGADLIQTMSTPSKISKRRVQFWAVVLIKLSDLWAPKDLDHILGHYGAFIVEREGTDIDDALASLQQWRDNIYVIHQLVKNDVSSTRIRLFLKRDMSIRYLVPEAVIKYIEANGLYSDEGDKDKKEEKGKVAAASSSS</sequence>
<dbReference type="EMBL" id="WWBZ02000002">
    <property type="protein sequence ID" value="KAF4312596.1"/>
    <property type="molecule type" value="Genomic_DNA"/>
</dbReference>
<evidence type="ECO:0000256" key="13">
    <source>
        <dbReference type="RuleBase" id="RU362021"/>
    </source>
</evidence>
<dbReference type="InterPro" id="IPR004821">
    <property type="entry name" value="Cyt_trans-like"/>
</dbReference>
<evidence type="ECO:0000259" key="15">
    <source>
        <dbReference type="Pfam" id="PF01467"/>
    </source>
</evidence>
<proteinExistence type="inferred from homology"/>
<dbReference type="EC" id="2.7.7.1" evidence="13"/>
<comment type="subunit">
    <text evidence="3">Homotetramer.</text>
</comment>
<evidence type="ECO:0000256" key="9">
    <source>
        <dbReference type="ARBA" id="ARBA00023027"/>
    </source>
</evidence>
<dbReference type="Proteomes" id="UP000572817">
    <property type="component" value="Unassembled WGS sequence"/>
</dbReference>
<dbReference type="InterPro" id="IPR051182">
    <property type="entry name" value="Euk_NMN_adenylyltrnsfrase"/>
</dbReference>
<keyword evidence="8 13" id="KW-0067">ATP-binding</keyword>
<evidence type="ECO:0000256" key="2">
    <source>
        <dbReference type="ARBA" id="ARBA00004173"/>
    </source>
</evidence>
<name>A0A8H4NB69_9PEZI</name>
<dbReference type="InterPro" id="IPR014729">
    <property type="entry name" value="Rossmann-like_a/b/a_fold"/>
</dbReference>
<evidence type="ECO:0000256" key="6">
    <source>
        <dbReference type="ARBA" id="ARBA00022695"/>
    </source>
</evidence>
<keyword evidence="9 13" id="KW-0520">NAD</keyword>
<dbReference type="SUPFAM" id="SSF52374">
    <property type="entry name" value="Nucleotidylyl transferase"/>
    <property type="match status" value="1"/>
</dbReference>
<keyword evidence="10" id="KW-0496">Mitochondrion</keyword>
<evidence type="ECO:0000256" key="1">
    <source>
        <dbReference type="ARBA" id="ARBA00001946"/>
    </source>
</evidence>
<feature type="region of interest" description="Disordered" evidence="14">
    <location>
        <begin position="276"/>
        <end position="297"/>
    </location>
</feature>
<evidence type="ECO:0000256" key="3">
    <source>
        <dbReference type="ARBA" id="ARBA00011881"/>
    </source>
</evidence>
<feature type="domain" description="Cytidyltransferase-like" evidence="15">
    <location>
        <begin position="43"/>
        <end position="248"/>
    </location>
</feature>
<keyword evidence="7 13" id="KW-0547">Nucleotide-binding</keyword>
<comment type="function">
    <text evidence="12">Catalyzes the formation of NAD(+) from nicotinamide mononucleotide (NMN) and ATP. Can also use the deamidated form; nicotinic acid mononucleotide (NaMN) as substrate with the same efficiency. Can use triazofurin monophosphate (TrMP) as substrate. Can also use GTP and ITP as nucleotide donors. Also catalyzes the reverse reaction, i.e. the pyrophosphorolytic cleavage of NAD(+). For the pyrophosphorolytic activity, can use NAD(+), NADH, NaAD, nicotinic acid adenine dinucleotide phosphate (NHD), nicotinamide guanine dinucleotide (NGD) as substrates. Fails to cleave phosphorylated dinucleotides NADP(+), NADPH and NaADP(+). Protects against axonal degeneration following injury. May be involved in the maintenance of axonal integrity. Also functions as a stress-response chaperone protein that prevents toxic aggregation of proteins; this function may be independent of its NAD(+) synthesis activity.</text>
</comment>
<keyword evidence="5 13" id="KW-0808">Transferase</keyword>
<evidence type="ECO:0000256" key="8">
    <source>
        <dbReference type="ARBA" id="ARBA00022840"/>
    </source>
</evidence>
<evidence type="ECO:0000313" key="17">
    <source>
        <dbReference type="Proteomes" id="UP000572817"/>
    </source>
</evidence>
<comment type="pathway">
    <text evidence="13">Cofactor biosynthesis; NAD(+) biosynthesis; NAD(+) from nicotinamide D-ribonucleotide: step 1/1.</text>
</comment>
<accession>A0A8H4NB69</accession>
<comment type="subcellular location">
    <subcellularLocation>
        <location evidence="2">Mitochondrion</location>
    </subcellularLocation>
</comment>
<dbReference type="NCBIfam" id="TIGR00482">
    <property type="entry name" value="nicotinate (nicotinamide) nucleotide adenylyltransferase"/>
    <property type="match status" value="1"/>
</dbReference>
<dbReference type="GO" id="GO:0005759">
    <property type="term" value="C:mitochondrial matrix"/>
    <property type="evidence" value="ECO:0007669"/>
    <property type="project" value="UniProtKB-ARBA"/>
</dbReference>
<reference evidence="16" key="1">
    <citation type="submission" date="2020-04" db="EMBL/GenBank/DDBJ databases">
        <title>Genome Assembly and Annotation of Botryosphaeria dothidea sdau 11-99, a Latent Pathogen of Apple Fruit Ring Rot in China.</title>
        <authorList>
            <person name="Yu C."/>
            <person name="Diao Y."/>
            <person name="Lu Q."/>
            <person name="Zhao J."/>
            <person name="Cui S."/>
            <person name="Peng C."/>
            <person name="He B."/>
            <person name="Liu H."/>
        </authorList>
    </citation>
    <scope>NUCLEOTIDE SEQUENCE [LARGE SCALE GENOMIC DNA]</scope>
    <source>
        <strain evidence="16">Sdau11-99</strain>
    </source>
</reference>
<dbReference type="OrthoDB" id="422187at2759"/>
<evidence type="ECO:0000256" key="4">
    <source>
        <dbReference type="ARBA" id="ARBA00022642"/>
    </source>
</evidence>
<dbReference type="FunFam" id="3.40.50.620:FF:000221">
    <property type="entry name" value="Nicotinamide/nicotinic acid mononucleotide adenylyltransferase 3"/>
    <property type="match status" value="1"/>
</dbReference>
<dbReference type="EC" id="2.7.7.18" evidence="13"/>
<comment type="catalytic activity">
    <reaction evidence="11 13">
        <text>beta-nicotinamide D-ribonucleotide + ATP + H(+) = diphosphate + NAD(+)</text>
        <dbReference type="Rhea" id="RHEA:21360"/>
        <dbReference type="ChEBI" id="CHEBI:14649"/>
        <dbReference type="ChEBI" id="CHEBI:15378"/>
        <dbReference type="ChEBI" id="CHEBI:30616"/>
        <dbReference type="ChEBI" id="CHEBI:33019"/>
        <dbReference type="ChEBI" id="CHEBI:57540"/>
        <dbReference type="EC" id="2.7.7.1"/>
    </reaction>
</comment>
<organism evidence="16 17">
    <name type="scientific">Botryosphaeria dothidea</name>
    <dbReference type="NCBI Taxonomy" id="55169"/>
    <lineage>
        <taxon>Eukaryota</taxon>
        <taxon>Fungi</taxon>
        <taxon>Dikarya</taxon>
        <taxon>Ascomycota</taxon>
        <taxon>Pezizomycotina</taxon>
        <taxon>Dothideomycetes</taxon>
        <taxon>Dothideomycetes incertae sedis</taxon>
        <taxon>Botryosphaeriales</taxon>
        <taxon>Botryosphaeriaceae</taxon>
        <taxon>Botryosphaeria</taxon>
    </lineage>
</organism>
<gene>
    <name evidence="16" type="ORF">GTA08_BOTSDO11938</name>
</gene>
<evidence type="ECO:0000256" key="5">
    <source>
        <dbReference type="ARBA" id="ARBA00022679"/>
    </source>
</evidence>
<dbReference type="GO" id="GO:0005524">
    <property type="term" value="F:ATP binding"/>
    <property type="evidence" value="ECO:0007669"/>
    <property type="project" value="UniProtKB-KW"/>
</dbReference>
<dbReference type="Gene3D" id="3.40.50.620">
    <property type="entry name" value="HUPs"/>
    <property type="match status" value="1"/>
</dbReference>
<evidence type="ECO:0000256" key="10">
    <source>
        <dbReference type="ARBA" id="ARBA00023128"/>
    </source>
</evidence>
<comment type="similarity">
    <text evidence="13">Belongs to the eukaryotic NMN adenylyltransferase family.</text>
</comment>
<dbReference type="Pfam" id="PF01467">
    <property type="entry name" value="CTP_transf_like"/>
    <property type="match status" value="1"/>
</dbReference>
<comment type="catalytic activity">
    <reaction evidence="13">
        <text>nicotinate beta-D-ribonucleotide + ATP + H(+) = deamido-NAD(+) + diphosphate</text>
        <dbReference type="Rhea" id="RHEA:22860"/>
        <dbReference type="ChEBI" id="CHEBI:15378"/>
        <dbReference type="ChEBI" id="CHEBI:30616"/>
        <dbReference type="ChEBI" id="CHEBI:33019"/>
        <dbReference type="ChEBI" id="CHEBI:57502"/>
        <dbReference type="ChEBI" id="CHEBI:58437"/>
        <dbReference type="EC" id="2.7.7.18"/>
    </reaction>
</comment>
<dbReference type="UniPathway" id="UPA00253">
    <property type="reaction ID" value="UER00600"/>
</dbReference>
<evidence type="ECO:0000313" key="16">
    <source>
        <dbReference type="EMBL" id="KAF4312596.1"/>
    </source>
</evidence>
<keyword evidence="6 13" id="KW-0548">Nucleotidyltransferase</keyword>
<evidence type="ECO:0000256" key="12">
    <source>
        <dbReference type="ARBA" id="ARBA00093425"/>
    </source>
</evidence>
<evidence type="ECO:0000256" key="11">
    <source>
        <dbReference type="ARBA" id="ARBA00049001"/>
    </source>
</evidence>
<protein>
    <recommendedName>
        <fullName evidence="13">Nicotinamide-nucleotide adenylyltransferase</fullName>
        <ecNumber evidence="13">2.7.7.1</ecNumber>
        <ecNumber evidence="13">2.7.7.18</ecNumber>
    </recommendedName>
</protein>
<dbReference type="PANTHER" id="PTHR12039:SF0">
    <property type="entry name" value="NICOTINAMIDE-NUCLEOTIDE ADENYLYLTRANSFERASE"/>
    <property type="match status" value="1"/>
</dbReference>
<dbReference type="GO" id="GO:0009435">
    <property type="term" value="P:NAD+ biosynthetic process"/>
    <property type="evidence" value="ECO:0007669"/>
    <property type="project" value="UniProtKB-UniPathway"/>
</dbReference>
<evidence type="ECO:0000256" key="7">
    <source>
        <dbReference type="ARBA" id="ARBA00022741"/>
    </source>
</evidence>
<dbReference type="AlphaFoldDB" id="A0A8H4NB69"/>
<dbReference type="InterPro" id="IPR005248">
    <property type="entry name" value="NadD/NMNAT"/>
</dbReference>
<comment type="cofactor">
    <cofactor evidence="1">
        <name>Mg(2+)</name>
        <dbReference type="ChEBI" id="CHEBI:18420"/>
    </cofactor>
</comment>
<dbReference type="PANTHER" id="PTHR12039">
    <property type="entry name" value="NICOTINAMIDE MONONUCLEOTIDE ADENYLYLTRANSFERASE"/>
    <property type="match status" value="1"/>
</dbReference>